<accession>A0ABP2HTY5</accession>
<comment type="caution">
    <text evidence="1">The sequence shown here is derived from an EMBL/GenBank/DDBJ whole genome shotgun (WGS) entry which is preliminary data.</text>
</comment>
<protein>
    <submittedName>
        <fullName evidence="1">Uncharacterized protein</fullName>
    </submittedName>
</protein>
<proteinExistence type="predicted"/>
<evidence type="ECO:0000313" key="1">
    <source>
        <dbReference type="EMBL" id="EFB89749.1"/>
    </source>
</evidence>
<keyword evidence="2" id="KW-1185">Reference proteome</keyword>
<sequence length="77" mass="8943">MVFSSRDFVCEITADLLAEIDRLVERLNTLKNACSEKPRNDYDFVNVSYAAAAKRASIDVWRALSEWRRKMRNTAPF</sequence>
<dbReference type="Proteomes" id="UP000006462">
    <property type="component" value="Unassembled WGS sequence"/>
</dbReference>
<organism evidence="1 2">
    <name type="scientific">Pyramidobacter piscolens W5455</name>
    <dbReference type="NCBI Taxonomy" id="352165"/>
    <lineage>
        <taxon>Bacteria</taxon>
        <taxon>Thermotogati</taxon>
        <taxon>Synergistota</taxon>
        <taxon>Synergistia</taxon>
        <taxon>Synergistales</taxon>
        <taxon>Dethiosulfovibrionaceae</taxon>
        <taxon>Pyramidobacter</taxon>
    </lineage>
</organism>
<reference evidence="1 2" key="1">
    <citation type="submission" date="2009-12" db="EMBL/GenBank/DDBJ databases">
        <authorList>
            <person name="Shrivastava S."/>
            <person name="Madupu R."/>
            <person name="Durkin A.S."/>
            <person name="Torralba M."/>
            <person name="Methe B."/>
            <person name="Sutton G.G."/>
            <person name="Strausberg R.L."/>
            <person name="Nelson K.E."/>
        </authorList>
    </citation>
    <scope>NUCLEOTIDE SEQUENCE [LARGE SCALE GENOMIC DNA]</scope>
    <source>
        <strain evidence="1 2">W5455</strain>
    </source>
</reference>
<dbReference type="EMBL" id="ADFP01000121">
    <property type="protein sequence ID" value="EFB89749.1"/>
    <property type="molecule type" value="Genomic_DNA"/>
</dbReference>
<gene>
    <name evidence="1" type="ORF">HMPREF7215_2563</name>
</gene>
<name>A0ABP2HTY5_9BACT</name>
<evidence type="ECO:0000313" key="2">
    <source>
        <dbReference type="Proteomes" id="UP000006462"/>
    </source>
</evidence>